<dbReference type="InterPro" id="IPR050275">
    <property type="entry name" value="PGM_Phosphatase"/>
</dbReference>
<keyword evidence="2" id="KW-0413">Isomerase</keyword>
<sequence>MILYLVRHGEAQLNALGILHSRNYNDNPLTDRGRLEAAAAALLLHRMGVNGTVFTSPLLRARQTAGCISPNYKVDDRLREIDMGEWELKKISELPFDNYRKDPVRHHPPGGESMDSVMSRIDDFLEFVRSINEKAVIAVSHWHPIATAVALITGLPLSNIYKLRISTGSITAIDLESNDLLLLNLSPLRVLRSLGFSDSEIMMECSK</sequence>
<dbReference type="GO" id="GO:0016791">
    <property type="term" value="F:phosphatase activity"/>
    <property type="evidence" value="ECO:0007669"/>
    <property type="project" value="TreeGrafter"/>
</dbReference>
<dbReference type="STRING" id="985053.VMUT_1314"/>
<dbReference type="HOGENOM" id="CLU_033323_8_3_2"/>
<dbReference type="EMBL" id="CP002529">
    <property type="protein sequence ID" value="ADY01519.1"/>
    <property type="molecule type" value="Genomic_DNA"/>
</dbReference>
<dbReference type="GO" id="GO:0005737">
    <property type="term" value="C:cytoplasm"/>
    <property type="evidence" value="ECO:0007669"/>
    <property type="project" value="TreeGrafter"/>
</dbReference>
<dbReference type="eggNOG" id="arCOG01991">
    <property type="taxonomic scope" value="Archaea"/>
</dbReference>
<evidence type="ECO:0000256" key="1">
    <source>
        <dbReference type="ARBA" id="ARBA00023152"/>
    </source>
</evidence>
<protein>
    <submittedName>
        <fullName evidence="4">Phosphoglycerate mutase</fullName>
    </submittedName>
</protein>
<accession>F0QYT6</accession>
<evidence type="ECO:0000313" key="5">
    <source>
        <dbReference type="Proteomes" id="UP000007485"/>
    </source>
</evidence>
<dbReference type="InterPro" id="IPR013078">
    <property type="entry name" value="His_Pase_superF_clade-1"/>
</dbReference>
<dbReference type="PIRSF" id="PIRSF000709">
    <property type="entry name" value="6PFK_2-Ptase"/>
    <property type="match status" value="1"/>
</dbReference>
<dbReference type="PROSITE" id="PS00175">
    <property type="entry name" value="PG_MUTASE"/>
    <property type="match status" value="1"/>
</dbReference>
<gene>
    <name evidence="4" type="ordered locus">VMUT_1314</name>
</gene>
<proteinExistence type="predicted"/>
<dbReference type="AlphaFoldDB" id="F0QYT6"/>
<dbReference type="Pfam" id="PF00300">
    <property type="entry name" value="His_Phos_1"/>
    <property type="match status" value="1"/>
</dbReference>
<dbReference type="PANTHER" id="PTHR48100:SF1">
    <property type="entry name" value="HISTIDINE PHOSPHATASE FAMILY PROTEIN-RELATED"/>
    <property type="match status" value="1"/>
</dbReference>
<feature type="binding site" evidence="3">
    <location>
        <begin position="7"/>
        <end position="14"/>
    </location>
    <ligand>
        <name>substrate</name>
    </ligand>
</feature>
<name>F0QYT6_VULM7</name>
<dbReference type="InterPro" id="IPR001345">
    <property type="entry name" value="PG/BPGM_mutase_AS"/>
</dbReference>
<keyword evidence="1" id="KW-0324">Glycolysis</keyword>
<dbReference type="Gene3D" id="3.40.50.1240">
    <property type="entry name" value="Phosphoglycerate mutase-like"/>
    <property type="match status" value="1"/>
</dbReference>
<dbReference type="OrthoDB" id="304253at2157"/>
<dbReference type="SMART" id="SM00855">
    <property type="entry name" value="PGAM"/>
    <property type="match status" value="1"/>
</dbReference>
<dbReference type="GeneID" id="10288966"/>
<organism evidence="4 5">
    <name type="scientific">Vulcanisaeta moutnovskia (strain 768-28)</name>
    <dbReference type="NCBI Taxonomy" id="985053"/>
    <lineage>
        <taxon>Archaea</taxon>
        <taxon>Thermoproteota</taxon>
        <taxon>Thermoprotei</taxon>
        <taxon>Thermoproteales</taxon>
        <taxon>Thermoproteaceae</taxon>
        <taxon>Vulcanisaeta</taxon>
    </lineage>
</organism>
<dbReference type="RefSeq" id="WP_013604681.1">
    <property type="nucleotide sequence ID" value="NC_015151.1"/>
</dbReference>
<keyword evidence="5" id="KW-1185">Reference proteome</keyword>
<evidence type="ECO:0000313" key="4">
    <source>
        <dbReference type="EMBL" id="ADY01519.1"/>
    </source>
</evidence>
<dbReference type="CDD" id="cd07067">
    <property type="entry name" value="HP_PGM_like"/>
    <property type="match status" value="1"/>
</dbReference>
<dbReference type="InterPro" id="IPR029033">
    <property type="entry name" value="His_PPase_superfam"/>
</dbReference>
<dbReference type="SUPFAM" id="SSF53254">
    <property type="entry name" value="Phosphoglycerate mutase-like"/>
    <property type="match status" value="1"/>
</dbReference>
<evidence type="ECO:0000256" key="2">
    <source>
        <dbReference type="ARBA" id="ARBA00023235"/>
    </source>
</evidence>
<evidence type="ECO:0000256" key="3">
    <source>
        <dbReference type="PIRSR" id="PIRSR613078-2"/>
    </source>
</evidence>
<dbReference type="PANTHER" id="PTHR48100">
    <property type="entry name" value="BROAD-SPECIFICITY PHOSPHATASE YOR283W-RELATED"/>
    <property type="match status" value="1"/>
</dbReference>
<reference evidence="4 5" key="1">
    <citation type="journal article" date="2011" name="J. Bacteriol.">
        <title>Complete genome sequence of 'Vulcanisaeta moutnovskia' strain 768-28, a novel member of the hyperthermophilic crenarchaeal genus vulcanisaeta.</title>
        <authorList>
            <person name="Gumerov V.M."/>
            <person name="Mardanov A.V."/>
            <person name="Beletsky A.V."/>
            <person name="Prokofeva M.I."/>
            <person name="Bonch-Osmolovskaya E.A."/>
            <person name="Ravin N.V."/>
            <person name="Skryabin K.G."/>
        </authorList>
    </citation>
    <scope>NUCLEOTIDE SEQUENCE [LARGE SCALE GENOMIC DNA]</scope>
    <source>
        <strain evidence="4 5">768-28</strain>
    </source>
</reference>
<dbReference type="Proteomes" id="UP000007485">
    <property type="component" value="Chromosome"/>
</dbReference>
<feature type="binding site" evidence="3">
    <location>
        <position position="60"/>
    </location>
    <ligand>
        <name>substrate</name>
    </ligand>
</feature>
<dbReference type="KEGG" id="vmo:VMUT_1314"/>